<evidence type="ECO:0000256" key="10">
    <source>
        <dbReference type="ARBA" id="ARBA00023242"/>
    </source>
</evidence>
<dbReference type="PROSITE" id="PS51843">
    <property type="entry name" value="NR_LBD"/>
    <property type="match status" value="1"/>
</dbReference>
<dbReference type="InterPro" id="IPR035500">
    <property type="entry name" value="NHR-like_dom_sf"/>
</dbReference>
<dbReference type="eggNOG" id="ENOG502TM8U">
    <property type="taxonomic scope" value="Eukaryota"/>
</dbReference>
<dbReference type="GO" id="GO:0000978">
    <property type="term" value="F:RNA polymerase II cis-regulatory region sequence-specific DNA binding"/>
    <property type="evidence" value="ECO:0007669"/>
    <property type="project" value="InterPro"/>
</dbReference>
<dbReference type="GO" id="GO:0003700">
    <property type="term" value="F:DNA-binding transcription factor activity"/>
    <property type="evidence" value="ECO:0007669"/>
    <property type="project" value="InterPro"/>
</dbReference>
<evidence type="ECO:0000256" key="5">
    <source>
        <dbReference type="ARBA" id="ARBA00022833"/>
    </source>
</evidence>
<keyword evidence="10 11" id="KW-0539">Nucleus</keyword>
<dbReference type="GO" id="GO:0042594">
    <property type="term" value="P:response to starvation"/>
    <property type="evidence" value="ECO:0007669"/>
    <property type="project" value="UniProtKB-ARBA"/>
</dbReference>
<dbReference type="Gene3D" id="1.10.565.10">
    <property type="entry name" value="Retinoid X Receptor"/>
    <property type="match status" value="1"/>
</dbReference>
<feature type="domain" description="NR LBD" evidence="13">
    <location>
        <begin position="202"/>
        <end position="434"/>
    </location>
</feature>
<dbReference type="SUPFAM" id="SSF57716">
    <property type="entry name" value="Glucocorticoid receptor-like (DNA-binding domain)"/>
    <property type="match status" value="1"/>
</dbReference>
<dbReference type="InterPro" id="IPR049636">
    <property type="entry name" value="HNF4-like_DBD"/>
</dbReference>
<dbReference type="Proteomes" id="UP000008281">
    <property type="component" value="Unassembled WGS sequence"/>
</dbReference>
<evidence type="ECO:0000256" key="4">
    <source>
        <dbReference type="ARBA" id="ARBA00022771"/>
    </source>
</evidence>
<keyword evidence="6 11" id="KW-0805">Transcription regulation</keyword>
<dbReference type="InterPro" id="IPR050274">
    <property type="entry name" value="Nuclear_hormone_rcpt_NR2"/>
</dbReference>
<evidence type="ECO:0000256" key="1">
    <source>
        <dbReference type="ARBA" id="ARBA00004123"/>
    </source>
</evidence>
<evidence type="ECO:0000256" key="11">
    <source>
        <dbReference type="RuleBase" id="RU004334"/>
    </source>
</evidence>
<dbReference type="PRINTS" id="PR00047">
    <property type="entry name" value="STROIDFINGER"/>
</dbReference>
<protein>
    <submittedName>
        <fullName evidence="14">CRE-NHR-209 protein</fullName>
    </submittedName>
</protein>
<reference evidence="14" key="1">
    <citation type="submission" date="2007-07" db="EMBL/GenBank/DDBJ databases">
        <title>PCAP assembly of the Caenorhabditis remanei genome.</title>
        <authorList>
            <consortium name="The Caenorhabditis remanei Sequencing Consortium"/>
            <person name="Wilson R.K."/>
        </authorList>
    </citation>
    <scope>NUCLEOTIDE SEQUENCE [LARGE SCALE GENOMIC DNA]</scope>
    <source>
        <strain evidence="14">PB4641</strain>
    </source>
</reference>
<evidence type="ECO:0000256" key="9">
    <source>
        <dbReference type="ARBA" id="ARBA00023170"/>
    </source>
</evidence>
<dbReference type="PROSITE" id="PS51030">
    <property type="entry name" value="NUCLEAR_REC_DBD_2"/>
    <property type="match status" value="1"/>
</dbReference>
<gene>
    <name evidence="14" type="primary">Cre-nhr-209</name>
    <name evidence="14" type="ORF">CRE_27049</name>
</gene>
<dbReference type="EMBL" id="DS268412">
    <property type="protein sequence ID" value="EFP05345.1"/>
    <property type="molecule type" value="Genomic_DNA"/>
</dbReference>
<accession>E3LPZ0</accession>
<keyword evidence="4 11" id="KW-0863">Zinc-finger</keyword>
<keyword evidence="3 11" id="KW-0479">Metal-binding</keyword>
<dbReference type="HOGENOM" id="CLU_007368_3_1_1"/>
<dbReference type="Pfam" id="PF00104">
    <property type="entry name" value="Hormone_recep"/>
    <property type="match status" value="1"/>
</dbReference>
<evidence type="ECO:0000256" key="6">
    <source>
        <dbReference type="ARBA" id="ARBA00023015"/>
    </source>
</evidence>
<evidence type="ECO:0000313" key="15">
    <source>
        <dbReference type="Proteomes" id="UP000008281"/>
    </source>
</evidence>
<dbReference type="GO" id="GO:0005634">
    <property type="term" value="C:nucleus"/>
    <property type="evidence" value="ECO:0007669"/>
    <property type="project" value="UniProtKB-SubCell"/>
</dbReference>
<dbReference type="CDD" id="cd06960">
    <property type="entry name" value="NR_DBD_HNF4A"/>
    <property type="match status" value="1"/>
</dbReference>
<dbReference type="Gene3D" id="3.30.50.10">
    <property type="entry name" value="Erythroid Transcription Factor GATA-1, subunit A"/>
    <property type="match status" value="1"/>
</dbReference>
<keyword evidence="15" id="KW-1185">Reference proteome</keyword>
<dbReference type="OrthoDB" id="9984314at2759"/>
<dbReference type="PANTHER" id="PTHR24083">
    <property type="entry name" value="NUCLEAR HORMONE RECEPTOR"/>
    <property type="match status" value="1"/>
</dbReference>
<dbReference type="GO" id="GO:0008270">
    <property type="term" value="F:zinc ion binding"/>
    <property type="evidence" value="ECO:0007669"/>
    <property type="project" value="UniProtKB-KW"/>
</dbReference>
<evidence type="ECO:0000256" key="3">
    <source>
        <dbReference type="ARBA" id="ARBA00022723"/>
    </source>
</evidence>
<dbReference type="STRING" id="31234.E3LPZ0"/>
<dbReference type="InterPro" id="IPR013088">
    <property type="entry name" value="Znf_NHR/GATA"/>
</dbReference>
<keyword evidence="8 11" id="KW-0804">Transcription</keyword>
<dbReference type="FunCoup" id="E3LPZ0">
    <property type="interactions" value="126"/>
</dbReference>
<evidence type="ECO:0000259" key="12">
    <source>
        <dbReference type="PROSITE" id="PS51030"/>
    </source>
</evidence>
<dbReference type="OMA" id="YMHSALL"/>
<sequence length="438" mass="50147">MSFLMLPLYHLNDNEDQSSSVSDVSDQNNISEDYSKKPYQLLPKNQFPEKCAVCQHAAIGYHYNVPSCNGCKTFFRRTIVNGRRFICMNKRNCLDESESLGKFTIDHINFITRIVSDESKRMCKACRFARCVEVGMDPTAIRAAVKTTEGKYLLDEVTRRQRILGEKVKSRDDFLSNIIKQISYLEKKAEELHFKAVPLGYEDLRTLSEILLFEPEFDSYKIPNLTPILNRNPKVVCMTYMHSALLASVESSKTFEFYSKISHDTKIIFVKHVALIGSIMMSASFSMHLKQSDELLLPDGTVYGNAFGCMGNELLQEYRRQIQNTLRAFLRNNVDRVEYMLLKAILMRNPAVSGISSEAREIIEHERNQYAKALLEYNILQYGVSSGPARFGALIAINPIIEMQSKMQKDVYLMIKASSNKTNCSHPPKYLFDEVMDS</sequence>
<organism evidence="15">
    <name type="scientific">Caenorhabditis remanei</name>
    <name type="common">Caenorhabditis vulgaris</name>
    <dbReference type="NCBI Taxonomy" id="31234"/>
    <lineage>
        <taxon>Eukaryota</taxon>
        <taxon>Metazoa</taxon>
        <taxon>Ecdysozoa</taxon>
        <taxon>Nematoda</taxon>
        <taxon>Chromadorea</taxon>
        <taxon>Rhabditida</taxon>
        <taxon>Rhabditina</taxon>
        <taxon>Rhabditomorpha</taxon>
        <taxon>Rhabditoidea</taxon>
        <taxon>Rhabditidae</taxon>
        <taxon>Peloderinae</taxon>
        <taxon>Caenorhabditis</taxon>
    </lineage>
</organism>
<dbReference type="FunFam" id="3.30.50.10:FF:000050">
    <property type="entry name" value="Nuclear Hormone Receptor family"/>
    <property type="match status" value="1"/>
</dbReference>
<name>E3LPZ0_CAERE</name>
<dbReference type="InterPro" id="IPR000536">
    <property type="entry name" value="Nucl_hrmn_rcpt_lig-bd"/>
</dbReference>
<dbReference type="SUPFAM" id="SSF48508">
    <property type="entry name" value="Nuclear receptor ligand-binding domain"/>
    <property type="match status" value="1"/>
</dbReference>
<evidence type="ECO:0000313" key="14">
    <source>
        <dbReference type="EMBL" id="EFP05345.1"/>
    </source>
</evidence>
<evidence type="ECO:0000256" key="2">
    <source>
        <dbReference type="ARBA" id="ARBA00005993"/>
    </source>
</evidence>
<dbReference type="SMART" id="SM00430">
    <property type="entry name" value="HOLI"/>
    <property type="match status" value="1"/>
</dbReference>
<keyword evidence="7 11" id="KW-0238">DNA-binding</keyword>
<dbReference type="PROSITE" id="PS00031">
    <property type="entry name" value="NUCLEAR_REC_DBD_1"/>
    <property type="match status" value="1"/>
</dbReference>
<dbReference type="AlphaFoldDB" id="E3LPZ0"/>
<evidence type="ECO:0000256" key="7">
    <source>
        <dbReference type="ARBA" id="ARBA00023125"/>
    </source>
</evidence>
<feature type="domain" description="Nuclear receptor" evidence="12">
    <location>
        <begin position="48"/>
        <end position="143"/>
    </location>
</feature>
<dbReference type="InterPro" id="IPR001628">
    <property type="entry name" value="Znf_hrmn_rcpt"/>
</dbReference>
<evidence type="ECO:0000256" key="8">
    <source>
        <dbReference type="ARBA" id="ARBA00023163"/>
    </source>
</evidence>
<dbReference type="SMART" id="SM00399">
    <property type="entry name" value="ZnF_C4"/>
    <property type="match status" value="1"/>
</dbReference>
<comment type="subcellular location">
    <subcellularLocation>
        <location evidence="1 11">Nucleus</location>
    </subcellularLocation>
</comment>
<keyword evidence="9 11" id="KW-0675">Receptor</keyword>
<comment type="similarity">
    <text evidence="2 11">Belongs to the nuclear hormone receptor family.</text>
</comment>
<evidence type="ECO:0000259" key="13">
    <source>
        <dbReference type="PROSITE" id="PS51843"/>
    </source>
</evidence>
<dbReference type="InParanoid" id="E3LPZ0"/>
<keyword evidence="5 11" id="KW-0862">Zinc</keyword>
<proteinExistence type="inferred from homology"/>
<dbReference type="Pfam" id="PF00105">
    <property type="entry name" value="zf-C4"/>
    <property type="match status" value="2"/>
</dbReference>